<keyword evidence="2" id="KW-1185">Reference proteome</keyword>
<sequence>MGARTSLIYSPPPVYSHPFNERTGHSFPPRHRNRLCDHNSESAFRDGRLGASFAEFRSGAEIPLLSVCTSTPIVVPLGRTRIFVRPAIGTAREAPIRNRHFDPVGTRSNSEISGARRPLIASGDKTSFRARKTFDSHSELAISADDLPDSKVFWQ</sequence>
<comment type="caution">
    <text evidence="1">The sequence shown here is derived from an EMBL/GenBank/DDBJ whole genome shotgun (WGS) entry which is preliminary data.</text>
</comment>
<evidence type="ECO:0000313" key="2">
    <source>
        <dbReference type="Proteomes" id="UP000652761"/>
    </source>
</evidence>
<proteinExistence type="predicted"/>
<name>A0A843USZ7_COLES</name>
<reference evidence="1" key="1">
    <citation type="submission" date="2017-07" db="EMBL/GenBank/DDBJ databases">
        <title>Taro Niue Genome Assembly and Annotation.</title>
        <authorList>
            <person name="Atibalentja N."/>
            <person name="Keating K."/>
            <person name="Fields C.J."/>
        </authorList>
    </citation>
    <scope>NUCLEOTIDE SEQUENCE</scope>
    <source>
        <strain evidence="1">Niue_2</strain>
        <tissue evidence="1">Leaf</tissue>
    </source>
</reference>
<dbReference type="AlphaFoldDB" id="A0A843USZ7"/>
<dbReference type="Proteomes" id="UP000652761">
    <property type="component" value="Unassembled WGS sequence"/>
</dbReference>
<accession>A0A843USZ7</accession>
<protein>
    <submittedName>
        <fullName evidence="1">Uncharacterized protein</fullName>
    </submittedName>
</protein>
<evidence type="ECO:0000313" key="1">
    <source>
        <dbReference type="EMBL" id="MQL82899.1"/>
    </source>
</evidence>
<organism evidence="1 2">
    <name type="scientific">Colocasia esculenta</name>
    <name type="common">Wild taro</name>
    <name type="synonym">Arum esculentum</name>
    <dbReference type="NCBI Taxonomy" id="4460"/>
    <lineage>
        <taxon>Eukaryota</taxon>
        <taxon>Viridiplantae</taxon>
        <taxon>Streptophyta</taxon>
        <taxon>Embryophyta</taxon>
        <taxon>Tracheophyta</taxon>
        <taxon>Spermatophyta</taxon>
        <taxon>Magnoliopsida</taxon>
        <taxon>Liliopsida</taxon>
        <taxon>Araceae</taxon>
        <taxon>Aroideae</taxon>
        <taxon>Colocasieae</taxon>
        <taxon>Colocasia</taxon>
    </lineage>
</organism>
<dbReference type="EMBL" id="NMUH01000661">
    <property type="protein sequence ID" value="MQL82899.1"/>
    <property type="molecule type" value="Genomic_DNA"/>
</dbReference>
<gene>
    <name evidence="1" type="ORF">Taro_015392</name>
</gene>